<reference evidence="2 3" key="1">
    <citation type="journal article" date="2019" name="Int. J. Syst. Evol. Microbiol.">
        <title>The Global Catalogue of Microorganisms (GCM) 10K type strain sequencing project: providing services to taxonomists for standard genome sequencing and annotation.</title>
        <authorList>
            <consortium name="The Broad Institute Genomics Platform"/>
            <consortium name="The Broad Institute Genome Sequencing Center for Infectious Disease"/>
            <person name="Wu L."/>
            <person name="Ma J."/>
        </authorList>
    </citation>
    <scope>NUCLEOTIDE SEQUENCE [LARGE SCALE GENOMIC DNA]</scope>
    <source>
        <strain evidence="2 3">JCM 6833</strain>
    </source>
</reference>
<keyword evidence="3" id="KW-1185">Reference proteome</keyword>
<keyword evidence="1" id="KW-0812">Transmembrane</keyword>
<protein>
    <submittedName>
        <fullName evidence="2">Uncharacterized protein</fullName>
    </submittedName>
</protein>
<proteinExistence type="predicted"/>
<name>A0ABN3PVM4_9ACTN</name>
<evidence type="ECO:0000313" key="3">
    <source>
        <dbReference type="Proteomes" id="UP001501509"/>
    </source>
</evidence>
<dbReference type="Proteomes" id="UP001501509">
    <property type="component" value="Unassembled WGS sequence"/>
</dbReference>
<evidence type="ECO:0000256" key="1">
    <source>
        <dbReference type="SAM" id="Phobius"/>
    </source>
</evidence>
<comment type="caution">
    <text evidence="2">The sequence shown here is derived from an EMBL/GenBank/DDBJ whole genome shotgun (WGS) entry which is preliminary data.</text>
</comment>
<dbReference type="EMBL" id="BAAATD010000005">
    <property type="protein sequence ID" value="GAA2602707.1"/>
    <property type="molecule type" value="Genomic_DNA"/>
</dbReference>
<accession>A0ABN3PVM4</accession>
<evidence type="ECO:0000313" key="2">
    <source>
        <dbReference type="EMBL" id="GAA2602707.1"/>
    </source>
</evidence>
<organism evidence="2 3">
    <name type="scientific">Actinomadura fulvescens</name>
    <dbReference type="NCBI Taxonomy" id="46160"/>
    <lineage>
        <taxon>Bacteria</taxon>
        <taxon>Bacillati</taxon>
        <taxon>Actinomycetota</taxon>
        <taxon>Actinomycetes</taxon>
        <taxon>Streptosporangiales</taxon>
        <taxon>Thermomonosporaceae</taxon>
        <taxon>Actinomadura</taxon>
    </lineage>
</organism>
<feature type="transmembrane region" description="Helical" evidence="1">
    <location>
        <begin position="38"/>
        <end position="64"/>
    </location>
</feature>
<gene>
    <name evidence="2" type="ORF">GCM10010411_40680</name>
</gene>
<keyword evidence="1" id="KW-1133">Transmembrane helix</keyword>
<sequence>MSVVAFLPPSHQPPVQPGPPVNPARRPGVVLGLRARQWMVVAIVLGCVYLVVTAAALTGAWVNLNREPTNAELKRAAAAEVARRWQAWPAGRIFPERLSYATTHGGHSEFAGRLGIVPGTDCEPAVDAELGAILRKHGCRAVLRATYADQMQGVVITVGVVVFADPWAADRAYKEIPASTPVDAKRSLGVRPALRAAAFPGTAGARFNDAARQDRTSDRGGPYVVLTTSGQSDGRPASAISKVRPGLPFESAPQLGRQVARALSQQALPDCSGGEWRC</sequence>
<keyword evidence="1" id="KW-0472">Membrane</keyword>